<accession>A0A3L6RHD3</accession>
<dbReference type="Gene3D" id="3.30.710.10">
    <property type="entry name" value="Potassium Channel Kv1.1, Chain A"/>
    <property type="match status" value="1"/>
</dbReference>
<dbReference type="InterPro" id="IPR011333">
    <property type="entry name" value="SKP1/BTB/POZ_sf"/>
</dbReference>
<reference evidence="6" key="1">
    <citation type="journal article" date="2019" name="Nat. Commun.">
        <title>The genome of broomcorn millet.</title>
        <authorList>
            <person name="Zou C."/>
            <person name="Miki D."/>
            <person name="Li D."/>
            <person name="Tang Q."/>
            <person name="Xiao L."/>
            <person name="Rajput S."/>
            <person name="Deng P."/>
            <person name="Jia W."/>
            <person name="Huang R."/>
            <person name="Zhang M."/>
            <person name="Sun Y."/>
            <person name="Hu J."/>
            <person name="Fu X."/>
            <person name="Schnable P.S."/>
            <person name="Li F."/>
            <person name="Zhang H."/>
            <person name="Feng B."/>
            <person name="Zhu X."/>
            <person name="Liu R."/>
            <person name="Schnable J.C."/>
            <person name="Zhu J.-K."/>
            <person name="Zhang H."/>
        </authorList>
    </citation>
    <scope>NUCLEOTIDE SEQUENCE [LARGE SCALE GENOMIC DNA]</scope>
</reference>
<dbReference type="Pfam" id="PF24570">
    <property type="entry name" value="BACK_BPM_SPOP"/>
    <property type="match status" value="1"/>
</dbReference>
<dbReference type="OrthoDB" id="598013at2759"/>
<dbReference type="PROSITE" id="PS50097">
    <property type="entry name" value="BTB"/>
    <property type="match status" value="1"/>
</dbReference>
<dbReference type="PANTHER" id="PTHR26379">
    <property type="entry name" value="BTB/POZ AND MATH DOMAIN-CONTAINING PROTEIN 1"/>
    <property type="match status" value="1"/>
</dbReference>
<protein>
    <submittedName>
        <fullName evidence="5">BTB/POZ and MATH domain-containing protein 1-like</fullName>
    </submittedName>
</protein>
<dbReference type="AlphaFoldDB" id="A0A3L6RHD3"/>
<dbReference type="STRING" id="4540.A0A3L6RHD3"/>
<organism evidence="5 6">
    <name type="scientific">Panicum miliaceum</name>
    <name type="common">Proso millet</name>
    <name type="synonym">Broomcorn millet</name>
    <dbReference type="NCBI Taxonomy" id="4540"/>
    <lineage>
        <taxon>Eukaryota</taxon>
        <taxon>Viridiplantae</taxon>
        <taxon>Streptophyta</taxon>
        <taxon>Embryophyta</taxon>
        <taxon>Tracheophyta</taxon>
        <taxon>Spermatophyta</taxon>
        <taxon>Magnoliopsida</taxon>
        <taxon>Liliopsida</taxon>
        <taxon>Poales</taxon>
        <taxon>Poaceae</taxon>
        <taxon>PACMAD clade</taxon>
        <taxon>Panicoideae</taxon>
        <taxon>Panicodae</taxon>
        <taxon>Paniceae</taxon>
        <taxon>Panicinae</taxon>
        <taxon>Panicum</taxon>
        <taxon>Panicum sect. Panicum</taxon>
    </lineage>
</organism>
<dbReference type="InterPro" id="IPR056423">
    <property type="entry name" value="BACK_BPM_SPOP"/>
</dbReference>
<dbReference type="EMBL" id="PQIB02000008">
    <property type="protein sequence ID" value="RLN03492.1"/>
    <property type="molecule type" value="Genomic_DNA"/>
</dbReference>
<dbReference type="SMART" id="SM00225">
    <property type="entry name" value="BTB"/>
    <property type="match status" value="1"/>
</dbReference>
<feature type="region of interest" description="Disordered" evidence="3">
    <location>
        <begin position="167"/>
        <end position="239"/>
    </location>
</feature>
<name>A0A3L6RHD3_PANMI</name>
<evidence type="ECO:0000256" key="1">
    <source>
        <dbReference type="ARBA" id="ARBA00004906"/>
    </source>
</evidence>
<proteinExistence type="inferred from homology"/>
<comment type="similarity">
    <text evidence="2">Belongs to the Tdpoz family.</text>
</comment>
<evidence type="ECO:0000313" key="6">
    <source>
        <dbReference type="Proteomes" id="UP000275267"/>
    </source>
</evidence>
<dbReference type="CDD" id="cd00121">
    <property type="entry name" value="MATH"/>
    <property type="match status" value="1"/>
</dbReference>
<feature type="compositionally biased region" description="Acidic residues" evidence="3">
    <location>
        <begin position="197"/>
        <end position="226"/>
    </location>
</feature>
<feature type="domain" description="BTB" evidence="4">
    <location>
        <begin position="100"/>
        <end position="167"/>
    </location>
</feature>
<comment type="caution">
    <text evidence="5">The sequence shown here is derived from an EMBL/GenBank/DDBJ whole genome shotgun (WGS) entry which is preliminary data.</text>
</comment>
<keyword evidence="6" id="KW-1185">Reference proteome</keyword>
<dbReference type="InterPro" id="IPR000210">
    <property type="entry name" value="BTB/POZ_dom"/>
</dbReference>
<dbReference type="SUPFAM" id="SSF54695">
    <property type="entry name" value="POZ domain"/>
    <property type="match status" value="1"/>
</dbReference>
<gene>
    <name evidence="5" type="ORF">C2845_PM13G23090</name>
</gene>
<dbReference type="PANTHER" id="PTHR26379:SF187">
    <property type="entry name" value="OS07G0655300 PROTEIN"/>
    <property type="match status" value="1"/>
</dbReference>
<dbReference type="SUPFAM" id="SSF49599">
    <property type="entry name" value="TRAF domain-like"/>
    <property type="match status" value="1"/>
</dbReference>
<evidence type="ECO:0000256" key="2">
    <source>
        <dbReference type="ARBA" id="ARBA00010846"/>
    </source>
</evidence>
<sequence length="354" mass="39331">MSESKNVKAIFDASMMGRDGEPSSSSAKRCVKVFPPEGYSSWGQHQFVKRSDLESLYVTDGGRAAIMCVVTVARDDEPLDVPPSDIGRHLGALLDSADGSDVSFIVDGEEFPAHRVVLAARSPVFKAQLLGNMADAKIPSISLHDITPTTFKTMLRFIYTDDLLEDEDEDKDEDKEKDRDSHRDEDGDEDKDKDKDNDNDEDEDENDEDEDEDDEYDSGLDDDEYDPGSGDYERGLGGPATKKLQDLIADKDDDELGGSATKKLQDLLAAADRYALDRLKLLCARKLLENISVDTVASTLACAGMYNCQELKKRCIDFFADENNFKKAVLTDDFAQLVLKFPSILAELRVKVRV</sequence>
<evidence type="ECO:0000313" key="5">
    <source>
        <dbReference type="EMBL" id="RLN03492.1"/>
    </source>
</evidence>
<evidence type="ECO:0000259" key="4">
    <source>
        <dbReference type="PROSITE" id="PS50097"/>
    </source>
</evidence>
<dbReference type="InterPro" id="IPR002083">
    <property type="entry name" value="MATH/TRAF_dom"/>
</dbReference>
<feature type="compositionally biased region" description="Basic and acidic residues" evidence="3">
    <location>
        <begin position="174"/>
        <end position="196"/>
    </location>
</feature>
<dbReference type="Pfam" id="PF00651">
    <property type="entry name" value="BTB"/>
    <property type="match status" value="1"/>
</dbReference>
<evidence type="ECO:0000256" key="3">
    <source>
        <dbReference type="SAM" id="MobiDB-lite"/>
    </source>
</evidence>
<dbReference type="Gene3D" id="1.25.40.420">
    <property type="match status" value="1"/>
</dbReference>
<dbReference type="Proteomes" id="UP000275267">
    <property type="component" value="Unassembled WGS sequence"/>
</dbReference>
<dbReference type="GO" id="GO:0016567">
    <property type="term" value="P:protein ubiquitination"/>
    <property type="evidence" value="ECO:0007669"/>
    <property type="project" value="InterPro"/>
</dbReference>
<dbReference type="InterPro" id="IPR045005">
    <property type="entry name" value="BPM1-6"/>
</dbReference>
<comment type="pathway">
    <text evidence="1">Protein modification; protein ubiquitination.</text>
</comment>